<gene>
    <name evidence="3" type="ORF">HD597_004585</name>
</gene>
<reference evidence="3" key="1">
    <citation type="submission" date="2022-06" db="EMBL/GenBank/DDBJ databases">
        <title>Sequencing the genomes of 1000 actinobacteria strains.</title>
        <authorList>
            <person name="Klenk H.-P."/>
        </authorList>
    </citation>
    <scope>NUCLEOTIDE SEQUENCE</scope>
    <source>
        <strain evidence="3">DSM 46694</strain>
    </source>
</reference>
<evidence type="ECO:0000256" key="2">
    <source>
        <dbReference type="SAM" id="MobiDB-lite"/>
    </source>
</evidence>
<proteinExistence type="predicted"/>
<dbReference type="Proteomes" id="UP001139648">
    <property type="component" value="Unassembled WGS sequence"/>
</dbReference>
<evidence type="ECO:0000256" key="1">
    <source>
        <dbReference type="ARBA" id="ARBA00023002"/>
    </source>
</evidence>
<keyword evidence="1" id="KW-0560">Oxidoreductase</keyword>
<dbReference type="EMBL" id="JAMZEB010000002">
    <property type="protein sequence ID" value="MCP2357565.1"/>
    <property type="molecule type" value="Genomic_DNA"/>
</dbReference>
<keyword evidence="4" id="KW-1185">Reference proteome</keyword>
<dbReference type="SUPFAM" id="SSF89733">
    <property type="entry name" value="L-sulfolactate dehydrogenase-like"/>
    <property type="match status" value="1"/>
</dbReference>
<dbReference type="RefSeq" id="WP_253744684.1">
    <property type="nucleotide sequence ID" value="NZ_JAMZEB010000002.1"/>
</dbReference>
<dbReference type="InterPro" id="IPR003767">
    <property type="entry name" value="Malate/L-lactate_DH-like"/>
</dbReference>
<organism evidence="3 4">
    <name type="scientific">Nonomuraea thailandensis</name>
    <dbReference type="NCBI Taxonomy" id="1188745"/>
    <lineage>
        <taxon>Bacteria</taxon>
        <taxon>Bacillati</taxon>
        <taxon>Actinomycetota</taxon>
        <taxon>Actinomycetes</taxon>
        <taxon>Streptosporangiales</taxon>
        <taxon>Streptosporangiaceae</taxon>
        <taxon>Nonomuraea</taxon>
    </lineage>
</organism>
<evidence type="ECO:0000313" key="3">
    <source>
        <dbReference type="EMBL" id="MCP2357565.1"/>
    </source>
</evidence>
<name>A0A9X2K2Z2_9ACTN</name>
<sequence>MRGPFLVRLHSPGLCERVEALGRIAQYRNSGQPLPEGAAATADGVPTTDPELARMPLPLGGAKGAGGRCCSSC</sequence>
<evidence type="ECO:0000313" key="4">
    <source>
        <dbReference type="Proteomes" id="UP001139648"/>
    </source>
</evidence>
<accession>A0A9X2K2Z2</accession>
<dbReference type="InterPro" id="IPR036111">
    <property type="entry name" value="Mal/L-sulfo/L-lacto_DH-like_sf"/>
</dbReference>
<dbReference type="GO" id="GO:0016491">
    <property type="term" value="F:oxidoreductase activity"/>
    <property type="evidence" value="ECO:0007669"/>
    <property type="project" value="UniProtKB-KW"/>
</dbReference>
<feature type="region of interest" description="Disordered" evidence="2">
    <location>
        <begin position="30"/>
        <end position="49"/>
    </location>
</feature>
<comment type="caution">
    <text evidence="3">The sequence shown here is derived from an EMBL/GenBank/DDBJ whole genome shotgun (WGS) entry which is preliminary data.</text>
</comment>
<protein>
    <submittedName>
        <fullName evidence="3">LDH2 family malate/lactate/ureidoglycolate dehydrogenase</fullName>
    </submittedName>
</protein>
<dbReference type="AlphaFoldDB" id="A0A9X2K2Z2"/>
<dbReference type="Gene3D" id="3.30.1370.60">
    <property type="entry name" value="Hypothetical oxidoreductase yiak, domain 2"/>
    <property type="match status" value="1"/>
</dbReference>
<dbReference type="InterPro" id="IPR043143">
    <property type="entry name" value="Mal/L-sulf/L-lact_DH-like_NADP"/>
</dbReference>
<dbReference type="Pfam" id="PF02615">
    <property type="entry name" value="Ldh_2"/>
    <property type="match status" value="1"/>
</dbReference>